<sequence>MASEYEDENHEHHHEDSSTIAINQLWKPSGMMELIDLGYGFYLIKFMCGQDYDNKIGRLLKIDNAASLEKRSRFA</sequence>
<protein>
    <submittedName>
        <fullName evidence="1">Uncharacterized protein</fullName>
    </submittedName>
</protein>
<dbReference type="Proteomes" id="UP000593560">
    <property type="component" value="Unassembled WGS sequence"/>
</dbReference>
<proteinExistence type="predicted"/>
<feature type="non-terminal residue" evidence="1">
    <location>
        <position position="1"/>
    </location>
</feature>
<dbReference type="EMBL" id="JABFAD010000010">
    <property type="protein sequence ID" value="MBA0810952.1"/>
    <property type="molecule type" value="Genomic_DNA"/>
</dbReference>
<evidence type="ECO:0000313" key="2">
    <source>
        <dbReference type="Proteomes" id="UP000593560"/>
    </source>
</evidence>
<accession>A0A7J9HMA8</accession>
<reference evidence="1 2" key="1">
    <citation type="journal article" date="2019" name="Genome Biol. Evol.">
        <title>Insights into the evolution of the New World diploid cottons (Gossypium, subgenus Houzingenia) based on genome sequencing.</title>
        <authorList>
            <person name="Grover C.E."/>
            <person name="Arick M.A. 2nd"/>
            <person name="Thrash A."/>
            <person name="Conover J.L."/>
            <person name="Sanders W.S."/>
            <person name="Peterson D.G."/>
            <person name="Frelichowski J.E."/>
            <person name="Scheffler J.A."/>
            <person name="Scheffler B.E."/>
            <person name="Wendel J.F."/>
        </authorList>
    </citation>
    <scope>NUCLEOTIDE SEQUENCE [LARGE SCALE GENOMIC DNA]</scope>
    <source>
        <strain evidence="1">0</strain>
        <tissue evidence="1">Leaf</tissue>
    </source>
</reference>
<organism evidence="1 2">
    <name type="scientific">Gossypium harknessii</name>
    <dbReference type="NCBI Taxonomy" id="34285"/>
    <lineage>
        <taxon>Eukaryota</taxon>
        <taxon>Viridiplantae</taxon>
        <taxon>Streptophyta</taxon>
        <taxon>Embryophyta</taxon>
        <taxon>Tracheophyta</taxon>
        <taxon>Spermatophyta</taxon>
        <taxon>Magnoliopsida</taxon>
        <taxon>eudicotyledons</taxon>
        <taxon>Gunneridae</taxon>
        <taxon>Pentapetalae</taxon>
        <taxon>rosids</taxon>
        <taxon>malvids</taxon>
        <taxon>Malvales</taxon>
        <taxon>Malvaceae</taxon>
        <taxon>Malvoideae</taxon>
        <taxon>Gossypium</taxon>
    </lineage>
</organism>
<comment type="caution">
    <text evidence="1">The sequence shown here is derived from an EMBL/GenBank/DDBJ whole genome shotgun (WGS) entry which is preliminary data.</text>
</comment>
<dbReference type="OrthoDB" id="1746415at2759"/>
<dbReference type="AlphaFoldDB" id="A0A7J9HMA8"/>
<name>A0A7J9HMA8_9ROSI</name>
<evidence type="ECO:0000313" key="1">
    <source>
        <dbReference type="EMBL" id="MBA0810952.1"/>
    </source>
</evidence>
<gene>
    <name evidence="1" type="ORF">Gohar_002894</name>
</gene>
<keyword evidence="2" id="KW-1185">Reference proteome</keyword>